<keyword evidence="3" id="KW-1185">Reference proteome</keyword>
<dbReference type="Proteomes" id="UP000076874">
    <property type="component" value="Unassembled WGS sequence"/>
</dbReference>
<accession>A0A168ABL2</accession>
<gene>
    <name evidence="2" type="ORF">SPI_00721</name>
</gene>
<proteinExistence type="predicted"/>
<name>A0A168ABL2_9HYPO</name>
<feature type="region of interest" description="Disordered" evidence="1">
    <location>
        <begin position="17"/>
        <end position="64"/>
    </location>
</feature>
<evidence type="ECO:0000256" key="1">
    <source>
        <dbReference type="SAM" id="MobiDB-lite"/>
    </source>
</evidence>
<reference evidence="2 3" key="1">
    <citation type="journal article" date="2016" name="Genome Biol. Evol.">
        <title>Divergent and convergent evolution of fungal pathogenicity.</title>
        <authorList>
            <person name="Shang Y."/>
            <person name="Xiao G."/>
            <person name="Zheng P."/>
            <person name="Cen K."/>
            <person name="Zhan S."/>
            <person name="Wang C."/>
        </authorList>
    </citation>
    <scope>NUCLEOTIDE SEQUENCE [LARGE SCALE GENOMIC DNA]</scope>
    <source>
        <strain evidence="2 3">RCEF 264</strain>
    </source>
</reference>
<sequence>MRAVIDYRRNRMTISGTNGRSVTVQLKDRIGGDTAGTGDSLDGSDDEDSSDSEDDSDDESDDDLDEELSKLLVVFWLRADPA</sequence>
<evidence type="ECO:0000313" key="3">
    <source>
        <dbReference type="Proteomes" id="UP000076874"/>
    </source>
</evidence>
<feature type="compositionally biased region" description="Acidic residues" evidence="1">
    <location>
        <begin position="42"/>
        <end position="64"/>
    </location>
</feature>
<protein>
    <submittedName>
        <fullName evidence="2">Uncharacterized protein</fullName>
    </submittedName>
</protein>
<dbReference type="AlphaFoldDB" id="A0A168ABL2"/>
<evidence type="ECO:0000313" key="2">
    <source>
        <dbReference type="EMBL" id="OAA68526.1"/>
    </source>
</evidence>
<organism evidence="2 3">
    <name type="scientific">Niveomyces insectorum RCEF 264</name>
    <dbReference type="NCBI Taxonomy" id="1081102"/>
    <lineage>
        <taxon>Eukaryota</taxon>
        <taxon>Fungi</taxon>
        <taxon>Dikarya</taxon>
        <taxon>Ascomycota</taxon>
        <taxon>Pezizomycotina</taxon>
        <taxon>Sordariomycetes</taxon>
        <taxon>Hypocreomycetidae</taxon>
        <taxon>Hypocreales</taxon>
        <taxon>Cordycipitaceae</taxon>
        <taxon>Niveomyces</taxon>
    </lineage>
</organism>
<comment type="caution">
    <text evidence="2">The sequence shown here is derived from an EMBL/GenBank/DDBJ whole genome shotgun (WGS) entry which is preliminary data.</text>
</comment>
<dbReference type="EMBL" id="AZHD01000001">
    <property type="protein sequence ID" value="OAA68526.1"/>
    <property type="molecule type" value="Genomic_DNA"/>
</dbReference>